<comment type="pathway">
    <text evidence="3">tRNA modification; 5-methoxycarbonylmethyl-2-thiouridine-tRNA biosynthesis.</text>
</comment>
<feature type="compositionally biased region" description="Low complexity" evidence="4">
    <location>
        <begin position="613"/>
        <end position="627"/>
    </location>
</feature>
<comment type="function">
    <text evidence="3">Plays a central role in 2-thiolation of mcm(5)S(2)U at tRNA wobble positions of tRNA(Lys), tRNA(Glu) and tRNA(Gln). May act by forming a heterodimer with NCS6 that ligates sulfur from thiocarboxylated URM1 onto the uridine of tRNAs at wobble position. Prior mcm(5) tRNA modification by the elongator complex is required for 2-thiolation. May also be involved in protein urmylation.</text>
</comment>
<dbReference type="InterPro" id="IPR014729">
    <property type="entry name" value="Rossmann-like_a/b/a_fold"/>
</dbReference>
<dbReference type="OrthoDB" id="25129at2759"/>
<proteinExistence type="inferred from homology"/>
<gene>
    <name evidence="3" type="primary">NCS2</name>
    <name evidence="3" type="synonym">CTU2</name>
    <name evidence="5" type="ORF">PSEUBRA_SCAF4g04979</name>
</gene>
<evidence type="ECO:0000256" key="1">
    <source>
        <dbReference type="ARBA" id="ARBA00022490"/>
    </source>
</evidence>
<comment type="similarity">
    <text evidence="3">Belongs to the CTU2/NCS2 family.</text>
</comment>
<dbReference type="GO" id="GO:0032447">
    <property type="term" value="P:protein urmylation"/>
    <property type="evidence" value="ECO:0007669"/>
    <property type="project" value="UniProtKB-UniRule"/>
</dbReference>
<dbReference type="GO" id="GO:0000049">
    <property type="term" value="F:tRNA binding"/>
    <property type="evidence" value="ECO:0007669"/>
    <property type="project" value="InterPro"/>
</dbReference>
<feature type="compositionally biased region" description="Low complexity" evidence="4">
    <location>
        <begin position="82"/>
        <end position="101"/>
    </location>
</feature>
<feature type="region of interest" description="Disordered" evidence="4">
    <location>
        <begin position="155"/>
        <end position="186"/>
    </location>
</feature>
<evidence type="ECO:0000256" key="3">
    <source>
        <dbReference type="HAMAP-Rule" id="MF_03054"/>
    </source>
</evidence>
<dbReference type="InterPro" id="IPR019407">
    <property type="entry name" value="CTU2"/>
</dbReference>
<dbReference type="GeneID" id="27421053"/>
<dbReference type="UniPathway" id="UPA00988"/>
<dbReference type="GO" id="GO:0002143">
    <property type="term" value="P:tRNA wobble position uridine thiolation"/>
    <property type="evidence" value="ECO:0007669"/>
    <property type="project" value="TreeGrafter"/>
</dbReference>
<keyword evidence="6" id="KW-1185">Reference proteome</keyword>
<feature type="region of interest" description="Disordered" evidence="4">
    <location>
        <begin position="601"/>
        <end position="650"/>
    </location>
</feature>
<dbReference type="GO" id="GO:0005829">
    <property type="term" value="C:cytosol"/>
    <property type="evidence" value="ECO:0007669"/>
    <property type="project" value="TreeGrafter"/>
</dbReference>
<dbReference type="GO" id="GO:0016779">
    <property type="term" value="F:nucleotidyltransferase activity"/>
    <property type="evidence" value="ECO:0007669"/>
    <property type="project" value="UniProtKB-UniRule"/>
</dbReference>
<dbReference type="GO" id="GO:0016783">
    <property type="term" value="F:sulfurtransferase activity"/>
    <property type="evidence" value="ECO:0007669"/>
    <property type="project" value="TreeGrafter"/>
</dbReference>
<dbReference type="Pfam" id="PF10288">
    <property type="entry name" value="CTU2"/>
    <property type="match status" value="1"/>
</dbReference>
<comment type="subcellular location">
    <subcellularLocation>
        <location evidence="3">Cytoplasm</location>
    </subcellularLocation>
</comment>
<keyword evidence="2 3" id="KW-0819">tRNA processing</keyword>
<dbReference type="Gene3D" id="3.40.50.620">
    <property type="entry name" value="HUPs"/>
    <property type="match status" value="1"/>
</dbReference>
<keyword evidence="1 3" id="KW-0963">Cytoplasm</keyword>
<feature type="compositionally biased region" description="Polar residues" evidence="4">
    <location>
        <begin position="168"/>
        <end position="177"/>
    </location>
</feature>
<accession>V5EUM4</accession>
<reference evidence="6" key="1">
    <citation type="journal article" date="2013" name="Genome Announc.">
        <title>Draft genome sequence of Pseudozyma brasiliensis sp. nov. strain GHG001, a high producer of endo-1,4-xylanase isolated from an insect pest of sugarcane.</title>
        <authorList>
            <person name="Oliveira J.V.D.C."/>
            <person name="dos Santos R.A.C."/>
            <person name="Borges T.A."/>
            <person name="Riano-Pachon D.M."/>
            <person name="Goldman G.H."/>
        </authorList>
    </citation>
    <scope>NUCLEOTIDE SEQUENCE [LARGE SCALE GENOMIC DNA]</scope>
    <source>
        <strain evidence="6">GHG001</strain>
    </source>
</reference>
<evidence type="ECO:0000256" key="4">
    <source>
        <dbReference type="SAM" id="MobiDB-lite"/>
    </source>
</evidence>
<feature type="region of interest" description="Disordered" evidence="4">
    <location>
        <begin position="82"/>
        <end position="113"/>
    </location>
</feature>
<evidence type="ECO:0000313" key="6">
    <source>
        <dbReference type="Proteomes" id="UP000019377"/>
    </source>
</evidence>
<dbReference type="Proteomes" id="UP000019377">
    <property type="component" value="Unassembled WGS sequence"/>
</dbReference>
<dbReference type="STRING" id="1365824.V5EUM4"/>
<dbReference type="AlphaFoldDB" id="V5EUM4"/>
<name>V5EUM4_KALBG</name>
<evidence type="ECO:0000256" key="2">
    <source>
        <dbReference type="ARBA" id="ARBA00022694"/>
    </source>
</evidence>
<dbReference type="EMBL" id="KI545884">
    <property type="protein sequence ID" value="EST05844.1"/>
    <property type="molecule type" value="Genomic_DNA"/>
</dbReference>
<dbReference type="OMA" id="RDSIYCQ"/>
<organism evidence="5 6">
    <name type="scientific">Kalmanozyma brasiliensis (strain GHG001)</name>
    <name type="common">Yeast</name>
    <name type="synonym">Pseudozyma brasiliensis</name>
    <dbReference type="NCBI Taxonomy" id="1365824"/>
    <lineage>
        <taxon>Eukaryota</taxon>
        <taxon>Fungi</taxon>
        <taxon>Dikarya</taxon>
        <taxon>Basidiomycota</taxon>
        <taxon>Ustilaginomycotina</taxon>
        <taxon>Ustilaginomycetes</taxon>
        <taxon>Ustilaginales</taxon>
        <taxon>Ustilaginaceae</taxon>
        <taxon>Kalmanozyma</taxon>
    </lineage>
</organism>
<dbReference type="RefSeq" id="XP_016290833.1">
    <property type="nucleotide sequence ID" value="XM_016438360.1"/>
</dbReference>
<dbReference type="PANTHER" id="PTHR20882">
    <property type="entry name" value="CYTOPLASMIC TRNA 2-THIOLATION PROTEIN 2"/>
    <property type="match status" value="1"/>
</dbReference>
<sequence>MPCPQPGDPASSAAAAASTETTTCVRCKTNPATAIFRDSIYCQDCALAVFYSKAKPGLEYARGAGLAKYVAAASKAGSIASSSAATSDPVASSSSAPANGESSKKVKPINNGSGNTEVNVSANIAVAFSGGPSSRALLRTVTQYFRPETAFVNRDARRRKARGEDVDTSSPAESEGSTGKPRGLNSAGRFNEVGKIYVLYIDDSAVISNSVDQTEAARMMVEEEGSPDLHFVPLKLEDVFRTSDETFTGVPWKHSSVDDQLLSRHSTSVATPRQALQDLFTSLHPPSTPRTGASSARTRIEDLHRILITHLLRRTATSLSCSALLLASTATRTSIRLIEDIAKGAGHKLAVANNAAAWIDDLLVVRPFAPHLLQEVIHYTSTLGLEPLTEQEVVPPSVGVGEGSTTAPVMDKTSIARLTETFVLNLERGVPSTVTTIGKTGAKLVLNSTEDVSRSTSEFQRVGPTVPLRTRNGVADKMADLTLAGNEPRIGSRGMRLAQASAGCFRWNTTAGCALCSMPSQHPTARHWKRNITISSLGETAPGQRPVKAVEEQGQRWIELADHLCYACLLVLAPPAGEGGEEQARSLLPAYVLEHVQRSAAKGGDANGTDPNGVSGVEAAVAEGGEAPQNGKHGNCASHKQPPQPLKRSEIKAQIDEFLLDDA</sequence>
<dbReference type="HOGENOM" id="CLU_415729_0_0_1"/>
<protein>
    <recommendedName>
        <fullName evidence="3">Cytoplasmic tRNA 2-thiolation protein 2</fullName>
    </recommendedName>
</protein>
<dbReference type="PANTHER" id="PTHR20882:SF14">
    <property type="entry name" value="CYTOPLASMIC TRNA 2-THIOLATION PROTEIN 2"/>
    <property type="match status" value="1"/>
</dbReference>
<dbReference type="HAMAP" id="MF_03054">
    <property type="entry name" value="CTU2"/>
    <property type="match status" value="1"/>
</dbReference>
<evidence type="ECO:0000313" key="5">
    <source>
        <dbReference type="EMBL" id="EST05844.1"/>
    </source>
</evidence>
<dbReference type="eggNOG" id="KOG2594">
    <property type="taxonomic scope" value="Eukaryota"/>
</dbReference>